<evidence type="ECO:0000313" key="5">
    <source>
        <dbReference type="Proteomes" id="UP000297549"/>
    </source>
</evidence>
<sequence>MLRFRFLLPVLAAGFVLLSTSPTRAQSQAQNDGFQRQDGTMYVIRNGAKRPMTQDVHLPNGRVVTRDGFVITRDGTRTELAEGKGCDLSGSVVAVAPGPNGQLRLAAASRTQTAAASTAVGTAYLRQLFAGPGKHKGWGRFKKGKHGKGKGKKHDD</sequence>
<name>A0A4Z0PVQ4_9BACT</name>
<reference evidence="4 5" key="1">
    <citation type="submission" date="2019-04" db="EMBL/GenBank/DDBJ databases">
        <authorList>
            <person name="Feng G."/>
            <person name="Zhang J."/>
            <person name="Zhu H."/>
        </authorList>
    </citation>
    <scope>NUCLEOTIDE SEQUENCE [LARGE SCALE GENOMIC DNA]</scope>
    <source>
        <strain evidence="4 5">JCM 31653</strain>
    </source>
</reference>
<feature type="chain" id="PRO_5021455609" description="DUF6799 domain-containing protein" evidence="2">
    <location>
        <begin position="26"/>
        <end position="156"/>
    </location>
</feature>
<evidence type="ECO:0000259" key="3">
    <source>
        <dbReference type="Pfam" id="PF20606"/>
    </source>
</evidence>
<comment type="caution">
    <text evidence="4">The sequence shown here is derived from an EMBL/GenBank/DDBJ whole genome shotgun (WGS) entry which is preliminary data.</text>
</comment>
<dbReference type="AlphaFoldDB" id="A0A4Z0PVQ4"/>
<dbReference type="OrthoDB" id="887087at2"/>
<feature type="signal peptide" evidence="2">
    <location>
        <begin position="1"/>
        <end position="25"/>
    </location>
</feature>
<feature type="domain" description="DUF6799" evidence="3">
    <location>
        <begin position="32"/>
        <end position="91"/>
    </location>
</feature>
<evidence type="ECO:0000256" key="1">
    <source>
        <dbReference type="SAM" id="MobiDB-lite"/>
    </source>
</evidence>
<accession>A0A4Z0PVQ4</accession>
<proteinExistence type="predicted"/>
<organism evidence="4 5">
    <name type="scientific">Hymenobacter aquaticus</name>
    <dbReference type="NCBI Taxonomy" id="1867101"/>
    <lineage>
        <taxon>Bacteria</taxon>
        <taxon>Pseudomonadati</taxon>
        <taxon>Bacteroidota</taxon>
        <taxon>Cytophagia</taxon>
        <taxon>Cytophagales</taxon>
        <taxon>Hymenobacteraceae</taxon>
        <taxon>Hymenobacter</taxon>
    </lineage>
</organism>
<gene>
    <name evidence="4" type="ORF">E5K00_14945</name>
</gene>
<feature type="region of interest" description="Disordered" evidence="1">
    <location>
        <begin position="135"/>
        <end position="156"/>
    </location>
</feature>
<dbReference type="InterPro" id="IPR046478">
    <property type="entry name" value="DUF6799"/>
</dbReference>
<dbReference type="EMBL" id="SRLC01000002">
    <property type="protein sequence ID" value="TGE21575.1"/>
    <property type="molecule type" value="Genomic_DNA"/>
</dbReference>
<keyword evidence="5" id="KW-1185">Reference proteome</keyword>
<protein>
    <recommendedName>
        <fullName evidence="3">DUF6799 domain-containing protein</fullName>
    </recommendedName>
</protein>
<dbReference type="Pfam" id="PF20606">
    <property type="entry name" value="DUF6799"/>
    <property type="match status" value="1"/>
</dbReference>
<evidence type="ECO:0000256" key="2">
    <source>
        <dbReference type="SAM" id="SignalP"/>
    </source>
</evidence>
<evidence type="ECO:0000313" key="4">
    <source>
        <dbReference type="EMBL" id="TGE21575.1"/>
    </source>
</evidence>
<dbReference type="Proteomes" id="UP000297549">
    <property type="component" value="Unassembled WGS sequence"/>
</dbReference>
<keyword evidence="2" id="KW-0732">Signal</keyword>
<dbReference type="RefSeq" id="WP_135464121.1">
    <property type="nucleotide sequence ID" value="NZ_SRLC01000002.1"/>
</dbReference>